<protein>
    <recommendedName>
        <fullName evidence="3">Retrotransposon Copia-like N-terminal domain-containing protein</fullName>
    </recommendedName>
</protein>
<sequence>MANSIDSTSVDRSSQYLSNSRLIQSFPRHDIVRLDEGNFVQWQQHIRLIIEGYELQGFLEGTLPTPLRFVVSSDAKMACDRAQQINFSLPPLVLRYHE</sequence>
<accession>A0ABR0MSD5</accession>
<dbReference type="EMBL" id="JARKNE010000012">
    <property type="protein sequence ID" value="KAK5776874.1"/>
    <property type="molecule type" value="Genomic_DNA"/>
</dbReference>
<gene>
    <name evidence="1" type="ORF">PVK06_044839</name>
</gene>
<proteinExistence type="predicted"/>
<comment type="caution">
    <text evidence="1">The sequence shown here is derived from an EMBL/GenBank/DDBJ whole genome shotgun (WGS) entry which is preliminary data.</text>
</comment>
<dbReference type="Proteomes" id="UP001358586">
    <property type="component" value="Chromosome 12"/>
</dbReference>
<evidence type="ECO:0000313" key="1">
    <source>
        <dbReference type="EMBL" id="KAK5776874.1"/>
    </source>
</evidence>
<keyword evidence="2" id="KW-1185">Reference proteome</keyword>
<evidence type="ECO:0008006" key="3">
    <source>
        <dbReference type="Google" id="ProtNLM"/>
    </source>
</evidence>
<name>A0ABR0MSD5_GOSAR</name>
<reference evidence="1 2" key="1">
    <citation type="submission" date="2023-03" db="EMBL/GenBank/DDBJ databases">
        <title>WGS of Gossypium arboreum.</title>
        <authorList>
            <person name="Yu D."/>
        </authorList>
    </citation>
    <scope>NUCLEOTIDE SEQUENCE [LARGE SCALE GENOMIC DNA]</scope>
    <source>
        <tissue evidence="1">Leaf</tissue>
    </source>
</reference>
<evidence type="ECO:0000313" key="2">
    <source>
        <dbReference type="Proteomes" id="UP001358586"/>
    </source>
</evidence>
<organism evidence="1 2">
    <name type="scientific">Gossypium arboreum</name>
    <name type="common">Tree cotton</name>
    <name type="synonym">Gossypium nanking</name>
    <dbReference type="NCBI Taxonomy" id="29729"/>
    <lineage>
        <taxon>Eukaryota</taxon>
        <taxon>Viridiplantae</taxon>
        <taxon>Streptophyta</taxon>
        <taxon>Embryophyta</taxon>
        <taxon>Tracheophyta</taxon>
        <taxon>Spermatophyta</taxon>
        <taxon>Magnoliopsida</taxon>
        <taxon>eudicotyledons</taxon>
        <taxon>Gunneridae</taxon>
        <taxon>Pentapetalae</taxon>
        <taxon>rosids</taxon>
        <taxon>malvids</taxon>
        <taxon>Malvales</taxon>
        <taxon>Malvaceae</taxon>
        <taxon>Malvoideae</taxon>
        <taxon>Gossypium</taxon>
    </lineage>
</organism>